<dbReference type="PANTHER" id="PTHR40267:SF1">
    <property type="entry name" value="BLR3294 PROTEIN"/>
    <property type="match status" value="1"/>
</dbReference>
<dbReference type="PANTHER" id="PTHR40267">
    <property type="entry name" value="BLR3294 PROTEIN"/>
    <property type="match status" value="1"/>
</dbReference>
<protein>
    <submittedName>
        <fullName evidence="1">Aspartate/glutamate racemase family protein</fullName>
    </submittedName>
</protein>
<dbReference type="Gene3D" id="3.40.50.12500">
    <property type="match status" value="1"/>
</dbReference>
<dbReference type="InterPro" id="IPR053714">
    <property type="entry name" value="Iso_Racemase_Enz_sf"/>
</dbReference>
<evidence type="ECO:0000313" key="2">
    <source>
        <dbReference type="Proteomes" id="UP000660885"/>
    </source>
</evidence>
<gene>
    <name evidence="1" type="ORF">JMJ56_23365</name>
</gene>
<keyword evidence="2" id="KW-1185">Reference proteome</keyword>
<name>A0ABS1U8E8_9PROT</name>
<reference evidence="1 2" key="1">
    <citation type="submission" date="2021-01" db="EMBL/GenBank/DDBJ databases">
        <title>Belnapia mucosa sp. nov. and Belnapia arida sp. nov., isolated from the Tabernas Desert (Almeria, Spain).</title>
        <authorList>
            <person name="Molina-Menor E."/>
            <person name="Vidal-Verdu A."/>
            <person name="Calonge A."/>
            <person name="Satari L."/>
            <person name="Pereto J."/>
            <person name="Porcar M."/>
        </authorList>
    </citation>
    <scope>NUCLEOTIDE SEQUENCE [LARGE SCALE GENOMIC DNA]</scope>
    <source>
        <strain evidence="1 2">T18</strain>
    </source>
</reference>
<dbReference type="RefSeq" id="WP_202834184.1">
    <property type="nucleotide sequence ID" value="NZ_JAETWB010000019.1"/>
</dbReference>
<dbReference type="Proteomes" id="UP000660885">
    <property type="component" value="Unassembled WGS sequence"/>
</dbReference>
<evidence type="ECO:0000313" key="1">
    <source>
        <dbReference type="EMBL" id="MBL6080957.1"/>
    </source>
</evidence>
<dbReference type="PIRSF" id="PIRSF015736">
    <property type="entry name" value="MI"/>
    <property type="match status" value="1"/>
</dbReference>
<organism evidence="1 2">
    <name type="scientific">Belnapia arida</name>
    <dbReference type="NCBI Taxonomy" id="2804533"/>
    <lineage>
        <taxon>Bacteria</taxon>
        <taxon>Pseudomonadati</taxon>
        <taxon>Pseudomonadota</taxon>
        <taxon>Alphaproteobacteria</taxon>
        <taxon>Acetobacterales</taxon>
        <taxon>Roseomonadaceae</taxon>
        <taxon>Belnapia</taxon>
    </lineage>
</organism>
<dbReference type="InterPro" id="IPR026286">
    <property type="entry name" value="MaiA/AMDase"/>
</dbReference>
<dbReference type="Pfam" id="PF17645">
    <property type="entry name" value="Amdase"/>
    <property type="match status" value="1"/>
</dbReference>
<accession>A0ABS1U8E8</accession>
<sequence>MDAPIRLGMLTPSSNTVLEPVTAAMLAGLPGVTAHFARIRVVAIDLGAGSRGQFDTGPMLEAAGLLADAKVHAICWNGTSGAWLGLEQDRAICEVITRATGIPAVTATLALMEALALLGARRLGLVTPYLGTVQEAIVARWATAGLDVVAERHLEDPGNFSFADHPEALVARLVREVAQAGPEAIAIHCTNFRGAGAVAALEAETGIPVLDSIAVALWGALRAAGSPTGRLAGWGRLFRLGEMSRRD</sequence>
<comment type="caution">
    <text evidence="1">The sequence shown here is derived from an EMBL/GenBank/DDBJ whole genome shotgun (WGS) entry which is preliminary data.</text>
</comment>
<proteinExistence type="predicted"/>
<dbReference type="EMBL" id="JAETWB010000019">
    <property type="protein sequence ID" value="MBL6080957.1"/>
    <property type="molecule type" value="Genomic_DNA"/>
</dbReference>